<evidence type="ECO:0000256" key="3">
    <source>
        <dbReference type="ARBA" id="ARBA00022741"/>
    </source>
</evidence>
<dbReference type="InterPro" id="IPR036640">
    <property type="entry name" value="ABC1_TM_sf"/>
</dbReference>
<evidence type="ECO:0000259" key="9">
    <source>
        <dbReference type="PROSITE" id="PS50929"/>
    </source>
</evidence>
<dbReference type="PANTHER" id="PTHR43394">
    <property type="entry name" value="ATP-DEPENDENT PERMEASE MDL1, MITOCHONDRIAL"/>
    <property type="match status" value="1"/>
</dbReference>
<feature type="transmembrane region" description="Helical" evidence="7">
    <location>
        <begin position="29"/>
        <end position="46"/>
    </location>
</feature>
<dbReference type="InterPro" id="IPR003439">
    <property type="entry name" value="ABC_transporter-like_ATP-bd"/>
</dbReference>
<feature type="transmembrane region" description="Helical" evidence="7">
    <location>
        <begin position="233"/>
        <end position="256"/>
    </location>
</feature>
<feature type="transmembrane region" description="Helical" evidence="7">
    <location>
        <begin position="164"/>
        <end position="186"/>
    </location>
</feature>
<keyword evidence="6 7" id="KW-0472">Membrane</keyword>
<dbReference type="CDD" id="cd03254">
    <property type="entry name" value="ABCC_Glucan_exporter_like"/>
    <property type="match status" value="1"/>
</dbReference>
<feature type="domain" description="ABC transporter" evidence="8">
    <location>
        <begin position="439"/>
        <end position="673"/>
    </location>
</feature>
<gene>
    <name evidence="10" type="ORF">J2Z35_001023</name>
</gene>
<keyword evidence="5 7" id="KW-1133">Transmembrane helix</keyword>
<feature type="domain" description="ABC transmembrane type-1" evidence="9">
    <location>
        <begin position="34"/>
        <end position="405"/>
    </location>
</feature>
<evidence type="ECO:0000256" key="5">
    <source>
        <dbReference type="ARBA" id="ARBA00022989"/>
    </source>
</evidence>
<evidence type="ECO:0000256" key="2">
    <source>
        <dbReference type="ARBA" id="ARBA00022692"/>
    </source>
</evidence>
<dbReference type="InterPro" id="IPR003593">
    <property type="entry name" value="AAA+_ATPase"/>
</dbReference>
<evidence type="ECO:0000259" key="8">
    <source>
        <dbReference type="PROSITE" id="PS50893"/>
    </source>
</evidence>
<comment type="subcellular location">
    <subcellularLocation>
        <location evidence="1">Cell membrane</location>
        <topology evidence="1">Multi-pass membrane protein</topology>
    </subcellularLocation>
</comment>
<dbReference type="Gene3D" id="3.40.50.300">
    <property type="entry name" value="P-loop containing nucleotide triphosphate hydrolases"/>
    <property type="match status" value="1"/>
</dbReference>
<evidence type="ECO:0000256" key="7">
    <source>
        <dbReference type="SAM" id="Phobius"/>
    </source>
</evidence>
<dbReference type="InterPro" id="IPR039421">
    <property type="entry name" value="Type_1_exporter"/>
</dbReference>
<keyword evidence="11" id="KW-1185">Reference proteome</keyword>
<dbReference type="SMART" id="SM00382">
    <property type="entry name" value="AAA"/>
    <property type="match status" value="1"/>
</dbReference>
<dbReference type="PANTHER" id="PTHR43394:SF1">
    <property type="entry name" value="ATP-BINDING CASSETTE SUB-FAMILY B MEMBER 10, MITOCHONDRIAL"/>
    <property type="match status" value="1"/>
</dbReference>
<dbReference type="CDD" id="cd18544">
    <property type="entry name" value="ABC_6TM_TmrA_like"/>
    <property type="match status" value="1"/>
</dbReference>
<dbReference type="PROSITE" id="PS50929">
    <property type="entry name" value="ABC_TM1F"/>
    <property type="match status" value="1"/>
</dbReference>
<evidence type="ECO:0000313" key="10">
    <source>
        <dbReference type="EMBL" id="MBP2027229.1"/>
    </source>
</evidence>
<dbReference type="PROSITE" id="PS50893">
    <property type="entry name" value="ABC_TRANSPORTER_2"/>
    <property type="match status" value="1"/>
</dbReference>
<dbReference type="RefSeq" id="WP_245330769.1">
    <property type="nucleotide sequence ID" value="NZ_JAGGLI010000008.1"/>
</dbReference>
<dbReference type="Pfam" id="PF00005">
    <property type="entry name" value="ABC_tran"/>
    <property type="match status" value="1"/>
</dbReference>
<name>A0ABS4KKS7_9FIRM</name>
<dbReference type="Pfam" id="PF00664">
    <property type="entry name" value="ABC_membrane"/>
    <property type="match status" value="1"/>
</dbReference>
<evidence type="ECO:0000256" key="1">
    <source>
        <dbReference type="ARBA" id="ARBA00004651"/>
    </source>
</evidence>
<dbReference type="PROSITE" id="PS00211">
    <property type="entry name" value="ABC_TRANSPORTER_1"/>
    <property type="match status" value="1"/>
</dbReference>
<keyword evidence="2 7" id="KW-0812">Transmembrane</keyword>
<proteinExistence type="predicted"/>
<organism evidence="10 11">
    <name type="scientific">Acetoanaerobium pronyense</name>
    <dbReference type="NCBI Taxonomy" id="1482736"/>
    <lineage>
        <taxon>Bacteria</taxon>
        <taxon>Bacillati</taxon>
        <taxon>Bacillota</taxon>
        <taxon>Clostridia</taxon>
        <taxon>Peptostreptococcales</taxon>
        <taxon>Filifactoraceae</taxon>
        <taxon>Acetoanaerobium</taxon>
    </lineage>
</organism>
<evidence type="ECO:0000313" key="11">
    <source>
        <dbReference type="Proteomes" id="UP001314903"/>
    </source>
</evidence>
<comment type="caution">
    <text evidence="10">The sequence shown here is derived from an EMBL/GenBank/DDBJ whole genome shotgun (WGS) entry which is preliminary data.</text>
</comment>
<evidence type="ECO:0000256" key="6">
    <source>
        <dbReference type="ARBA" id="ARBA00023136"/>
    </source>
</evidence>
<dbReference type="Gene3D" id="1.20.1560.10">
    <property type="entry name" value="ABC transporter type 1, transmembrane domain"/>
    <property type="match status" value="1"/>
</dbReference>
<protein>
    <submittedName>
        <fullName evidence="10">ABC-type multidrug transport system fused ATPase/permease subunit</fullName>
    </submittedName>
</protein>
<dbReference type="SUPFAM" id="SSF52540">
    <property type="entry name" value="P-loop containing nucleoside triphosphate hydrolases"/>
    <property type="match status" value="1"/>
</dbReference>
<keyword evidence="4" id="KW-0067">ATP-binding</keyword>
<accession>A0ABS4KKS7</accession>
<keyword evidence="3" id="KW-0547">Nucleotide-binding</keyword>
<dbReference type="InterPro" id="IPR027417">
    <property type="entry name" value="P-loop_NTPase"/>
</dbReference>
<evidence type="ECO:0000256" key="4">
    <source>
        <dbReference type="ARBA" id="ARBA00022840"/>
    </source>
</evidence>
<feature type="transmembrane region" description="Helical" evidence="7">
    <location>
        <begin position="262"/>
        <end position="280"/>
    </location>
</feature>
<dbReference type="InterPro" id="IPR011527">
    <property type="entry name" value="ABC1_TM_dom"/>
</dbReference>
<dbReference type="InterPro" id="IPR017871">
    <property type="entry name" value="ABC_transporter-like_CS"/>
</dbReference>
<sequence length="677" mass="77918">MNYLEESEIKDKQFDIKIMKRLLGYAKPYALLLVLSFLAIILATGVDLARPYIIKVTVDNYIAASDEPMTAFTDMPENLPYTHFNDLYFVRINDLEGAEGEYQILSRENAHYLIEGVIPRNSPFEIREGYIAFENQEYSYILLSQDEYLQFRENDFTGVRNMSLLLFLVLVGGFFFNYMQVYLLSYTGQRVIHSMRNELYSHVLNLPLKFFNKNPVGRLVTRVTNDMENLNELYTSVIVSFFKDIFLLLGIIIMMLSLSTEVSLVVFITLPIVVFASMMFRKKARAAYREVRRKLAVINSSLSENISGMGIIQIFAQEDRKYEEFFKINSEHKEASLRELFVFAIFRPTIDLIYYFALALLIWYGGGAVIRGSIQFGVLFAFISYLDQFFQPISDLSEKFNIMQSAMASSERIFELLDEKDGLEDSENVKEPFEFKGEVEFKNVWFSYDDEQWVLEDVSFKIEKGQTVAFVGATGSGKTTIISLIARLYEIQKGDILIDKVSIKDIPVKYLRKNVASVLQDVFLFTGDMRSNIRLNNAEISDEKVEEVSRFVNAHHFISKLKDGYNSLVEEGGSTLSSGERQLLAFARALAFDPKILILDEATSNIDTQTEVLIQEAIEKVIKGRTTIVVAHRLSTIQHSDNIIVMHKGKIREMGRHDELLKQKGLYHNLYLLQYKE</sequence>
<dbReference type="SUPFAM" id="SSF90123">
    <property type="entry name" value="ABC transporter transmembrane region"/>
    <property type="match status" value="1"/>
</dbReference>
<dbReference type="Proteomes" id="UP001314903">
    <property type="component" value="Unassembled WGS sequence"/>
</dbReference>
<reference evidence="10 11" key="1">
    <citation type="submission" date="2021-03" db="EMBL/GenBank/DDBJ databases">
        <title>Genomic Encyclopedia of Type Strains, Phase IV (KMG-IV): sequencing the most valuable type-strain genomes for metagenomic binning, comparative biology and taxonomic classification.</title>
        <authorList>
            <person name="Goeker M."/>
        </authorList>
    </citation>
    <scope>NUCLEOTIDE SEQUENCE [LARGE SCALE GENOMIC DNA]</scope>
    <source>
        <strain evidence="10 11">DSM 27512</strain>
    </source>
</reference>
<dbReference type="EMBL" id="JAGGLI010000008">
    <property type="protein sequence ID" value="MBP2027229.1"/>
    <property type="molecule type" value="Genomic_DNA"/>
</dbReference>